<dbReference type="Pfam" id="PF02518">
    <property type="entry name" value="HATPase_c"/>
    <property type="match status" value="1"/>
</dbReference>
<evidence type="ECO:0000256" key="1">
    <source>
        <dbReference type="ARBA" id="ARBA00000085"/>
    </source>
</evidence>
<feature type="transmembrane region" description="Helical" evidence="3">
    <location>
        <begin position="53"/>
        <end position="75"/>
    </location>
</feature>
<dbReference type="InterPro" id="IPR003594">
    <property type="entry name" value="HATPase_dom"/>
</dbReference>
<keyword evidence="5" id="KW-0808">Transferase</keyword>
<evidence type="ECO:0000313" key="5">
    <source>
        <dbReference type="EMBL" id="MCV2369952.1"/>
    </source>
</evidence>
<dbReference type="SMART" id="SM00387">
    <property type="entry name" value="HATPase_c"/>
    <property type="match status" value="1"/>
</dbReference>
<dbReference type="PANTHER" id="PTHR34220">
    <property type="entry name" value="SENSOR HISTIDINE KINASE YPDA"/>
    <property type="match status" value="1"/>
</dbReference>
<dbReference type="EMBL" id="JAJIRN010000008">
    <property type="protein sequence ID" value="MCV2369952.1"/>
    <property type="molecule type" value="Genomic_DNA"/>
</dbReference>
<evidence type="ECO:0000259" key="4">
    <source>
        <dbReference type="SMART" id="SM00387"/>
    </source>
</evidence>
<comment type="caution">
    <text evidence="5">The sequence shown here is derived from an EMBL/GenBank/DDBJ whole genome shotgun (WGS) entry which is preliminary data.</text>
</comment>
<dbReference type="RefSeq" id="WP_263572542.1">
    <property type="nucleotide sequence ID" value="NZ_JAJIRN010000008.1"/>
</dbReference>
<protein>
    <recommendedName>
        <fullName evidence="2">histidine kinase</fullName>
        <ecNumber evidence="2">2.7.13.3</ecNumber>
    </recommendedName>
</protein>
<keyword evidence="3" id="KW-0812">Transmembrane</keyword>
<dbReference type="GO" id="GO:0016301">
    <property type="term" value="F:kinase activity"/>
    <property type="evidence" value="ECO:0007669"/>
    <property type="project" value="UniProtKB-KW"/>
</dbReference>
<dbReference type="PRINTS" id="PR00344">
    <property type="entry name" value="BCTRLSENSOR"/>
</dbReference>
<feature type="transmembrane region" description="Helical" evidence="3">
    <location>
        <begin position="87"/>
        <end position="108"/>
    </location>
</feature>
<evidence type="ECO:0000313" key="6">
    <source>
        <dbReference type="Proteomes" id="UP001209701"/>
    </source>
</evidence>
<accession>A0ABT2YIQ8</accession>
<dbReference type="PANTHER" id="PTHR34220:SF9">
    <property type="entry name" value="SIGNAL TRANSDUCTION HISTIDINE KINASE INTERNAL REGION DOMAIN-CONTAINING PROTEIN"/>
    <property type="match status" value="1"/>
</dbReference>
<keyword evidence="3" id="KW-1133">Transmembrane helix</keyword>
<reference evidence="5 6" key="1">
    <citation type="submission" date="2021-11" db="EMBL/GenBank/DDBJ databases">
        <authorList>
            <person name="Liang Q."/>
            <person name="Mou H."/>
            <person name="Liu Z."/>
        </authorList>
    </citation>
    <scope>NUCLEOTIDE SEQUENCE [LARGE SCALE GENOMIC DNA]</scope>
    <source>
        <strain evidence="5 6">CHU3</strain>
    </source>
</reference>
<dbReference type="SUPFAM" id="SSF55874">
    <property type="entry name" value="ATPase domain of HSP90 chaperone/DNA topoisomerase II/histidine kinase"/>
    <property type="match status" value="1"/>
</dbReference>
<proteinExistence type="predicted"/>
<dbReference type="InterPro" id="IPR004358">
    <property type="entry name" value="Sig_transdc_His_kin-like_C"/>
</dbReference>
<feature type="transmembrane region" description="Helical" evidence="3">
    <location>
        <begin position="120"/>
        <end position="143"/>
    </location>
</feature>
<evidence type="ECO:0000256" key="3">
    <source>
        <dbReference type="SAM" id="Phobius"/>
    </source>
</evidence>
<dbReference type="InterPro" id="IPR050640">
    <property type="entry name" value="Bact_2-comp_sensor_kinase"/>
</dbReference>
<feature type="domain" description="Histidine kinase/HSP90-like ATPase" evidence="4">
    <location>
        <begin position="265"/>
        <end position="364"/>
    </location>
</feature>
<dbReference type="Pfam" id="PF06580">
    <property type="entry name" value="His_kinase"/>
    <property type="match status" value="1"/>
</dbReference>
<dbReference type="EC" id="2.7.13.3" evidence="2"/>
<keyword evidence="3" id="KW-0472">Membrane</keyword>
<dbReference type="InterPro" id="IPR010559">
    <property type="entry name" value="Sig_transdc_His_kin_internal"/>
</dbReference>
<gene>
    <name evidence="5" type="ORF">LNV07_17855</name>
</gene>
<organism evidence="5 6">
    <name type="scientific">Roseateles oligotrophus</name>
    <dbReference type="NCBI Taxonomy" id="1769250"/>
    <lineage>
        <taxon>Bacteria</taxon>
        <taxon>Pseudomonadati</taxon>
        <taxon>Pseudomonadota</taxon>
        <taxon>Betaproteobacteria</taxon>
        <taxon>Burkholderiales</taxon>
        <taxon>Sphaerotilaceae</taxon>
        <taxon>Roseateles</taxon>
    </lineage>
</organism>
<keyword evidence="5" id="KW-0418">Kinase</keyword>
<comment type="catalytic activity">
    <reaction evidence="1">
        <text>ATP + protein L-histidine = ADP + protein N-phospho-L-histidine.</text>
        <dbReference type="EC" id="2.7.13.3"/>
    </reaction>
</comment>
<evidence type="ECO:0000256" key="2">
    <source>
        <dbReference type="ARBA" id="ARBA00012438"/>
    </source>
</evidence>
<dbReference type="Gene3D" id="3.30.565.10">
    <property type="entry name" value="Histidine kinase-like ATPase, C-terminal domain"/>
    <property type="match status" value="1"/>
</dbReference>
<name>A0ABT2YIQ8_9BURK</name>
<dbReference type="InterPro" id="IPR036890">
    <property type="entry name" value="HATPase_C_sf"/>
</dbReference>
<dbReference type="Proteomes" id="UP001209701">
    <property type="component" value="Unassembled WGS sequence"/>
</dbReference>
<sequence>MKQAFFSIFKLRVIGAMVAISLLWGLARALAWYKADGPLADRWLQIVIGYSGLALLPGLFILLSAACAEASLVWLQRRYRVSARAAWVIRVGLVLLGLVLAMLLRLAWLKWRLPTAELLWGFFLTRLALYGLFGSLAYAVLVLSLGDSELRARIGLARRQGEALRTQQMEAEMAALNAQIEPHFLFNTLATARRLYATTPDRGRDMLGSLIAYLRAALPGMREQVSSLGQELDLLRNYLHILQMRMGERLRFDIAADAELLALRLPPLILATLVENAIKHGLGPLTEGGQIQIVAKRGPALGEVVLEVRDNGAGFSGATGSGVGLANTRARLRAYFGDRASLELEAAQPRGMLARIRLPWPQEVRP</sequence>
<keyword evidence="6" id="KW-1185">Reference proteome</keyword>